<comment type="caution">
    <text evidence="2">The sequence shown here is derived from an EMBL/GenBank/DDBJ whole genome shotgun (WGS) entry which is preliminary data.</text>
</comment>
<reference evidence="3" key="1">
    <citation type="journal article" date="2019" name="Int. J. Syst. Evol. Microbiol.">
        <title>The Global Catalogue of Microorganisms (GCM) 10K type strain sequencing project: providing services to taxonomists for standard genome sequencing and annotation.</title>
        <authorList>
            <consortium name="The Broad Institute Genomics Platform"/>
            <consortium name="The Broad Institute Genome Sequencing Center for Infectious Disease"/>
            <person name="Wu L."/>
            <person name="Ma J."/>
        </authorList>
    </citation>
    <scope>NUCLEOTIDE SEQUENCE [LARGE SCALE GENOMIC DNA]</scope>
    <source>
        <strain evidence="3">JCM 19173</strain>
    </source>
</reference>
<keyword evidence="1" id="KW-0812">Transmembrane</keyword>
<name>A0ABQ2FQH8_9DEIO</name>
<dbReference type="RefSeq" id="WP_189070704.1">
    <property type="nucleotide sequence ID" value="NZ_BMPE01000023.1"/>
</dbReference>
<organism evidence="2 3">
    <name type="scientific">Deinococcus radiotolerans</name>
    <dbReference type="NCBI Taxonomy" id="1309407"/>
    <lineage>
        <taxon>Bacteria</taxon>
        <taxon>Thermotogati</taxon>
        <taxon>Deinococcota</taxon>
        <taxon>Deinococci</taxon>
        <taxon>Deinococcales</taxon>
        <taxon>Deinococcaceae</taxon>
        <taxon>Deinococcus</taxon>
    </lineage>
</organism>
<evidence type="ECO:0000313" key="3">
    <source>
        <dbReference type="Proteomes" id="UP000604341"/>
    </source>
</evidence>
<feature type="transmembrane region" description="Helical" evidence="1">
    <location>
        <begin position="76"/>
        <end position="95"/>
    </location>
</feature>
<proteinExistence type="predicted"/>
<keyword evidence="3" id="KW-1185">Reference proteome</keyword>
<evidence type="ECO:0008006" key="4">
    <source>
        <dbReference type="Google" id="ProtNLM"/>
    </source>
</evidence>
<accession>A0ABQ2FQH8</accession>
<evidence type="ECO:0000256" key="1">
    <source>
        <dbReference type="SAM" id="Phobius"/>
    </source>
</evidence>
<dbReference type="EMBL" id="BMPE01000023">
    <property type="protein sequence ID" value="GGL16716.1"/>
    <property type="molecule type" value="Genomic_DNA"/>
</dbReference>
<gene>
    <name evidence="2" type="ORF">GCM10010844_39520</name>
</gene>
<protein>
    <recommendedName>
        <fullName evidence="4">Zn-finger protein</fullName>
    </recommendedName>
</protein>
<keyword evidence="1" id="KW-1133">Transmembrane helix</keyword>
<sequence>MTHAQPVQATPALRLTELTHKAPANTTPVCDGCQVEPVTHPGYCARCRPLTKSGQGLGRGAIGIILVMISSGAEPLALALLGMLIGVLLMSWGAARLDGVRTPDLLAALAEQLILLAARVKASSL</sequence>
<keyword evidence="1" id="KW-0472">Membrane</keyword>
<evidence type="ECO:0000313" key="2">
    <source>
        <dbReference type="EMBL" id="GGL16716.1"/>
    </source>
</evidence>
<dbReference type="Proteomes" id="UP000604341">
    <property type="component" value="Unassembled WGS sequence"/>
</dbReference>